<proteinExistence type="predicted"/>
<feature type="region of interest" description="Disordered" evidence="1">
    <location>
        <begin position="65"/>
        <end position="111"/>
    </location>
</feature>
<gene>
    <name evidence="2" type="ORF">L596_011326</name>
</gene>
<evidence type="ECO:0000313" key="2">
    <source>
        <dbReference type="EMBL" id="TKR86809.1"/>
    </source>
</evidence>
<protein>
    <submittedName>
        <fullName evidence="2">Uncharacterized protein</fullName>
    </submittedName>
</protein>
<sequence>MGSSSGIAGFGKRVFLRRPEIRAQPRATKDLEDSERFPTPEAIHVKLIAFVMTSCCLLDQVALGESENKRGDRRGPYGQRENPVIQSPKNVDLQPAGADVSRASIRRSTAA</sequence>
<dbReference type="OrthoDB" id="10600229at2759"/>
<dbReference type="Proteomes" id="UP000298663">
    <property type="component" value="Unassembled WGS sequence"/>
</dbReference>
<reference evidence="2 3" key="1">
    <citation type="journal article" date="2015" name="Genome Biol.">
        <title>Comparative genomics of Steinernema reveals deeply conserved gene regulatory networks.</title>
        <authorList>
            <person name="Dillman A.R."/>
            <person name="Macchietto M."/>
            <person name="Porter C.F."/>
            <person name="Rogers A."/>
            <person name="Williams B."/>
            <person name="Antoshechkin I."/>
            <person name="Lee M.M."/>
            <person name="Goodwin Z."/>
            <person name="Lu X."/>
            <person name="Lewis E.E."/>
            <person name="Goodrich-Blair H."/>
            <person name="Stock S.P."/>
            <person name="Adams B.J."/>
            <person name="Sternberg P.W."/>
            <person name="Mortazavi A."/>
        </authorList>
    </citation>
    <scope>NUCLEOTIDE SEQUENCE [LARGE SCALE GENOMIC DNA]</scope>
    <source>
        <strain evidence="2 3">ALL</strain>
    </source>
</reference>
<feature type="compositionally biased region" description="Basic and acidic residues" evidence="1">
    <location>
        <begin position="66"/>
        <end position="75"/>
    </location>
</feature>
<name>A0A4U5NTI2_STECR</name>
<organism evidence="2 3">
    <name type="scientific">Steinernema carpocapsae</name>
    <name type="common">Entomopathogenic nematode</name>
    <dbReference type="NCBI Taxonomy" id="34508"/>
    <lineage>
        <taxon>Eukaryota</taxon>
        <taxon>Metazoa</taxon>
        <taxon>Ecdysozoa</taxon>
        <taxon>Nematoda</taxon>
        <taxon>Chromadorea</taxon>
        <taxon>Rhabditida</taxon>
        <taxon>Tylenchina</taxon>
        <taxon>Panagrolaimomorpha</taxon>
        <taxon>Strongyloidoidea</taxon>
        <taxon>Steinernematidae</taxon>
        <taxon>Steinernema</taxon>
    </lineage>
</organism>
<reference evidence="2 3" key="2">
    <citation type="journal article" date="2019" name="G3 (Bethesda)">
        <title>Hybrid Assembly of the Genome of the Entomopathogenic Nematode Steinernema carpocapsae Identifies the X-Chromosome.</title>
        <authorList>
            <person name="Serra L."/>
            <person name="Macchietto M."/>
            <person name="Macias-Munoz A."/>
            <person name="McGill C.J."/>
            <person name="Rodriguez I.M."/>
            <person name="Rodriguez B."/>
            <person name="Murad R."/>
            <person name="Mortazavi A."/>
        </authorList>
    </citation>
    <scope>NUCLEOTIDE SEQUENCE [LARGE SCALE GENOMIC DNA]</scope>
    <source>
        <strain evidence="2 3">ALL</strain>
    </source>
</reference>
<dbReference type="AlphaFoldDB" id="A0A4U5NTI2"/>
<comment type="caution">
    <text evidence="2">The sequence shown here is derived from an EMBL/GenBank/DDBJ whole genome shotgun (WGS) entry which is preliminary data.</text>
</comment>
<accession>A0A4U5NTI2</accession>
<evidence type="ECO:0000313" key="3">
    <source>
        <dbReference type="Proteomes" id="UP000298663"/>
    </source>
</evidence>
<dbReference type="EMBL" id="AZBU02000003">
    <property type="protein sequence ID" value="TKR86809.1"/>
    <property type="molecule type" value="Genomic_DNA"/>
</dbReference>
<evidence type="ECO:0000256" key="1">
    <source>
        <dbReference type="SAM" id="MobiDB-lite"/>
    </source>
</evidence>
<keyword evidence="3" id="KW-1185">Reference proteome</keyword>